<evidence type="ECO:0000313" key="3">
    <source>
        <dbReference type="Proteomes" id="UP000026915"/>
    </source>
</evidence>
<accession>A0A061EJM6</accession>
<reference evidence="2 3" key="1">
    <citation type="journal article" date="2013" name="Genome Biol.">
        <title>The genome sequence of the most widely cultivated cacao type and its use to identify candidate genes regulating pod color.</title>
        <authorList>
            <person name="Motamayor J.C."/>
            <person name="Mockaitis K."/>
            <person name="Schmutz J."/>
            <person name="Haiminen N."/>
            <person name="Iii D.L."/>
            <person name="Cornejo O."/>
            <person name="Findley S.D."/>
            <person name="Zheng P."/>
            <person name="Utro F."/>
            <person name="Royaert S."/>
            <person name="Saski C."/>
            <person name="Jenkins J."/>
            <person name="Podicheti R."/>
            <person name="Zhao M."/>
            <person name="Scheffler B.E."/>
            <person name="Stack J.C."/>
            <person name="Feltus F.A."/>
            <person name="Mustiga G.M."/>
            <person name="Amores F."/>
            <person name="Phillips W."/>
            <person name="Marelli J.P."/>
            <person name="May G.D."/>
            <person name="Shapiro H."/>
            <person name="Ma J."/>
            <person name="Bustamante C.D."/>
            <person name="Schnell R.J."/>
            <person name="Main D."/>
            <person name="Gilbert D."/>
            <person name="Parida L."/>
            <person name="Kuhn D.N."/>
        </authorList>
    </citation>
    <scope>NUCLEOTIDE SEQUENCE [LARGE SCALE GENOMIC DNA]</scope>
    <source>
        <strain evidence="3">cv. Matina 1-6</strain>
    </source>
</reference>
<keyword evidence="3" id="KW-1185">Reference proteome</keyword>
<dbReference type="Proteomes" id="UP000026915">
    <property type="component" value="Chromosome 4"/>
</dbReference>
<sequence>MAARALSRSFMARTLSGRSMLLEFDRIRASLVASGTLSKPSQARIATPNSSSNSLVLSKWQLAWAMRATTLHQGFPRLRSSSRNESNTNQTGDAIE</sequence>
<gene>
    <name evidence="2" type="ORF">TCM_020027</name>
</gene>
<organism evidence="2 3">
    <name type="scientific">Theobroma cacao</name>
    <name type="common">Cacao</name>
    <name type="synonym">Cocoa</name>
    <dbReference type="NCBI Taxonomy" id="3641"/>
    <lineage>
        <taxon>Eukaryota</taxon>
        <taxon>Viridiplantae</taxon>
        <taxon>Streptophyta</taxon>
        <taxon>Embryophyta</taxon>
        <taxon>Tracheophyta</taxon>
        <taxon>Spermatophyta</taxon>
        <taxon>Magnoliopsida</taxon>
        <taxon>eudicotyledons</taxon>
        <taxon>Gunneridae</taxon>
        <taxon>Pentapetalae</taxon>
        <taxon>rosids</taxon>
        <taxon>malvids</taxon>
        <taxon>Malvales</taxon>
        <taxon>Malvaceae</taxon>
        <taxon>Byttnerioideae</taxon>
        <taxon>Theobroma</taxon>
    </lineage>
</organism>
<dbReference type="EMBL" id="CM001882">
    <property type="protein sequence ID" value="EOY04858.1"/>
    <property type="molecule type" value="Genomic_DNA"/>
</dbReference>
<feature type="region of interest" description="Disordered" evidence="1">
    <location>
        <begin position="75"/>
        <end position="96"/>
    </location>
</feature>
<protein>
    <submittedName>
        <fullName evidence="2">Uncharacterized protein</fullName>
    </submittedName>
</protein>
<name>A0A061EJM6_THECC</name>
<dbReference type="Gramene" id="EOY04858">
    <property type="protein sequence ID" value="EOY04858"/>
    <property type="gene ID" value="TCM_020027"/>
</dbReference>
<evidence type="ECO:0000256" key="1">
    <source>
        <dbReference type="SAM" id="MobiDB-lite"/>
    </source>
</evidence>
<evidence type="ECO:0000313" key="2">
    <source>
        <dbReference type="EMBL" id="EOY04858.1"/>
    </source>
</evidence>
<proteinExistence type="predicted"/>
<dbReference type="InParanoid" id="A0A061EJM6"/>
<dbReference type="AlphaFoldDB" id="A0A061EJM6"/>
<dbReference type="HOGENOM" id="CLU_2363868_0_0_1"/>
<feature type="compositionally biased region" description="Polar residues" evidence="1">
    <location>
        <begin position="79"/>
        <end position="96"/>
    </location>
</feature>